<feature type="compositionally biased region" description="Basic and acidic residues" evidence="1">
    <location>
        <begin position="742"/>
        <end position="757"/>
    </location>
</feature>
<feature type="region of interest" description="Disordered" evidence="1">
    <location>
        <begin position="562"/>
        <end position="584"/>
    </location>
</feature>
<keyword evidence="2" id="KW-0812">Transmembrane</keyword>
<dbReference type="STRING" id="62324.A0A4Y0BJS4"/>
<feature type="region of interest" description="Disordered" evidence="1">
    <location>
        <begin position="708"/>
        <end position="824"/>
    </location>
</feature>
<reference evidence="3" key="1">
    <citation type="submission" date="2020-05" db="UniProtKB">
        <authorList>
            <consortium name="EnsemblMetazoa"/>
        </authorList>
    </citation>
    <scope>IDENTIFICATION</scope>
    <source>
        <strain evidence="3">FUMOZ</strain>
    </source>
</reference>
<dbReference type="PANTHER" id="PTHR15256:SF6">
    <property type="entry name" value="INTEGRAL MEMBRANE PROTEIN DGCR2_IDD"/>
    <property type="match status" value="1"/>
</dbReference>
<feature type="region of interest" description="Disordered" evidence="1">
    <location>
        <begin position="648"/>
        <end position="684"/>
    </location>
</feature>
<dbReference type="VEuPathDB" id="VectorBase:AFUN2_010484"/>
<accession>A0A4Y0BJS4</accession>
<name>A0A4Y0BJS4_ANOFN</name>
<dbReference type="GO" id="GO:0016020">
    <property type="term" value="C:membrane"/>
    <property type="evidence" value="ECO:0007669"/>
    <property type="project" value="TreeGrafter"/>
</dbReference>
<dbReference type="EnsemblMetazoa" id="AFUN020414-RA">
    <property type="protein sequence ID" value="AFUN020414-PA"/>
    <property type="gene ID" value="AFUN020414"/>
</dbReference>
<feature type="region of interest" description="Disordered" evidence="1">
    <location>
        <begin position="449"/>
        <end position="468"/>
    </location>
</feature>
<proteinExistence type="predicted"/>
<evidence type="ECO:0000256" key="2">
    <source>
        <dbReference type="SAM" id="Phobius"/>
    </source>
</evidence>
<feature type="region of interest" description="Disordered" evidence="1">
    <location>
        <begin position="1038"/>
        <end position="1060"/>
    </location>
</feature>
<feature type="compositionally biased region" description="Basic and acidic residues" evidence="1">
    <location>
        <begin position="563"/>
        <end position="572"/>
    </location>
</feature>
<dbReference type="InterPro" id="IPR042378">
    <property type="entry name" value="IDD"/>
</dbReference>
<dbReference type="VEuPathDB" id="VectorBase:AFUN020414"/>
<organism evidence="3">
    <name type="scientific">Anopheles funestus</name>
    <name type="common">African malaria mosquito</name>
    <dbReference type="NCBI Taxonomy" id="62324"/>
    <lineage>
        <taxon>Eukaryota</taxon>
        <taxon>Metazoa</taxon>
        <taxon>Ecdysozoa</taxon>
        <taxon>Arthropoda</taxon>
        <taxon>Hexapoda</taxon>
        <taxon>Insecta</taxon>
        <taxon>Pterygota</taxon>
        <taxon>Neoptera</taxon>
        <taxon>Endopterygota</taxon>
        <taxon>Diptera</taxon>
        <taxon>Nematocera</taxon>
        <taxon>Culicoidea</taxon>
        <taxon>Culicidae</taxon>
        <taxon>Anophelinae</taxon>
        <taxon>Anopheles</taxon>
    </lineage>
</organism>
<sequence>MSKISQENRKSCLYLFGHWVWCGYVLLLQVPSINGAYGNVVSLPGECRDVNGKKVEQDAHYVPPGSDTCRLCLCDNGHPKACKAVLCSPPHDCKSFQIGSSCCEFICLDDTIGNTADKNYDVGIRLRHRKSRAQEGREVIDDPNQRNLVNNVGYMGGSIGYLGGGTMNMDYSYVDHAVAPHYQLWKPPGAYYTRGEAPPPYEEAIAIAHAESLSSCTVSVATSTGRNYPLGVVQDSDAAPNITANTTNLISININGTGHGGNVTEIGGVDSNMGARSVATITNEDSPFVTSSNNRVSGVNGRSTLLNGGDRHSSETNEDTSMTIYNHHPSNLLHQNDVIDVNDGLCENVNLSSNHHCTGSNTISFSSVGSDLCMNSSCELNINAHQCNFTHHQVTVAAVNVSSGEFGETGVHRVGIKEDHCSSMFQNPNRLSDGADKFIDASHHRHCQQTVTGNCGDESSQLPASSQSPISQSLMQSVPVPAMFNDDMISDSKFSNYSDKSTDVIKNRITGKKYHRTIPRHFSVVDPIINPIKTNFLAAGTAATATTPTDSSASFTLVQQDRVSGDVRDKQTLQRTPTKGAADVTTSPNMILASANGNTTVANRKVCQCPIQHKALTGYQSTTAGRSSAISSIHGDDSYRSLRPTSKDILQNRGDSCNKQTSSHGDHAMVASKRSNGLGTMRENYGTERTPLKRASEPVGLMNQRFHEKEHRKTASSFSDATIGTGGNRVKAKLQPNYQHRTHSDHSSHIAASERKVTTQLPLDELMSTRLTTRPGIESEDRPHSVLKKSSLNTNMNNEANSGLHNPILPPKAKKQQHQQSRQNQAYNKNIAPGSHQLHDGSLVHQKILSLPEKPNDGNNGGGNKLRELRKSPMHITHDTGGVLKVCNNNVMSSGFSNSLPRHSFAAIRNYERKQRNDNLFFNNFGKGTKQHRPDGVDSELLQEKVLYDSNTMPKNIPNHNGRKTSLVTEAVNHIPPIINIPVTSHSAMSFGRNANSNNQSTNNVNCSNTANTTAAENSNHSSVVHGSAQIALQAATLPNSTNGGSRNNDDGGTNSNSIKQPILLPLPVLMTTITNCANPREHMLPNDNSLDEDYLSECENCKSSANNMRYYLDLEDGSKTCAPIQETMTLQRKIPDAAEEVEQNYYRVSSTLPTNTSKRNVPLVNKDRVAWFSTIPASSSSDDEEVCE</sequence>
<feature type="region of interest" description="Disordered" evidence="1">
    <location>
        <begin position="285"/>
        <end position="317"/>
    </location>
</feature>
<dbReference type="PANTHER" id="PTHR15256">
    <property type="entry name" value="INTEGRAL MEMBRANE PROTEIN DGCR2/IDD"/>
    <property type="match status" value="1"/>
</dbReference>
<keyword evidence="2" id="KW-1133">Transmembrane helix</keyword>
<evidence type="ECO:0000256" key="1">
    <source>
        <dbReference type="SAM" id="MobiDB-lite"/>
    </source>
</evidence>
<feature type="transmembrane region" description="Helical" evidence="2">
    <location>
        <begin position="12"/>
        <end position="30"/>
    </location>
</feature>
<protein>
    <recommendedName>
        <fullName evidence="4">VWFC domain-containing protein</fullName>
    </recommendedName>
</protein>
<evidence type="ECO:0000313" key="3">
    <source>
        <dbReference type="EnsemblMetazoa" id="AFUN020414-PA"/>
    </source>
</evidence>
<evidence type="ECO:0008006" key="4">
    <source>
        <dbReference type="Google" id="ProtNLM"/>
    </source>
</evidence>
<feature type="compositionally biased region" description="Polar residues" evidence="1">
    <location>
        <begin position="653"/>
        <end position="663"/>
    </location>
</feature>
<dbReference type="AlphaFoldDB" id="A0A4Y0BJS4"/>
<feature type="compositionally biased region" description="Polar residues" evidence="1">
    <location>
        <begin position="285"/>
        <end position="306"/>
    </location>
</feature>
<feature type="compositionally biased region" description="Polar residues" evidence="1">
    <location>
        <begin position="788"/>
        <end position="804"/>
    </location>
</feature>
<keyword evidence="2" id="KW-0472">Membrane</keyword>